<dbReference type="InterPro" id="IPR002734">
    <property type="entry name" value="RibDG_C"/>
</dbReference>
<sequence length="251" mass="25886">MYVLRKGAHTTPTTSELARLYAYPDQPAAVSGCHVRANMVTSLDGAASSNGASAALGSDGDRAIFTALRGLCDVVLVGAGTVTAESYHAIEPDPDVADLREHNGQSAAPIIAVVSASLSLAPDSDAARAPGTVLFASAGADARRRRTLADAGAEIVDCGDDHVDLSAVLAHLAGIGRWRVLCEGGPTLLGGLISADLLDELCLTTGPTLVAGDAGRIAVSHQESGPRHLRPTQLLTDDDGFLYSRWTRPTP</sequence>
<dbReference type="OrthoDB" id="5243299at2"/>
<dbReference type="RefSeq" id="WP_076478220.1">
    <property type="nucleotide sequence ID" value="NZ_FTNT01000003.1"/>
</dbReference>
<keyword evidence="2" id="KW-0521">NADP</keyword>
<evidence type="ECO:0000256" key="2">
    <source>
        <dbReference type="ARBA" id="ARBA00022857"/>
    </source>
</evidence>
<evidence type="ECO:0000256" key="3">
    <source>
        <dbReference type="ARBA" id="ARBA00023002"/>
    </source>
</evidence>
<dbReference type="STRING" id="1344003.SAMN05445060_1265"/>
<dbReference type="Pfam" id="PF01872">
    <property type="entry name" value="RibD_C"/>
    <property type="match status" value="1"/>
</dbReference>
<dbReference type="EMBL" id="FTNT01000003">
    <property type="protein sequence ID" value="SIR86923.1"/>
    <property type="molecule type" value="Genomic_DNA"/>
</dbReference>
<dbReference type="InterPro" id="IPR024072">
    <property type="entry name" value="DHFR-like_dom_sf"/>
</dbReference>
<dbReference type="InterPro" id="IPR050765">
    <property type="entry name" value="Riboflavin_Biosynth_HTPR"/>
</dbReference>
<evidence type="ECO:0000313" key="6">
    <source>
        <dbReference type="Proteomes" id="UP000186218"/>
    </source>
</evidence>
<keyword evidence="3" id="KW-0560">Oxidoreductase</keyword>
<accession>A0A1N7EFI5</accession>
<dbReference type="SUPFAM" id="SSF53597">
    <property type="entry name" value="Dihydrofolate reductase-like"/>
    <property type="match status" value="1"/>
</dbReference>
<comment type="pathway">
    <text evidence="1">Cofactor biosynthesis; riboflavin biosynthesis.</text>
</comment>
<organism evidence="5 6">
    <name type="scientific">Williamsia sterculiae</name>
    <dbReference type="NCBI Taxonomy" id="1344003"/>
    <lineage>
        <taxon>Bacteria</taxon>
        <taxon>Bacillati</taxon>
        <taxon>Actinomycetota</taxon>
        <taxon>Actinomycetes</taxon>
        <taxon>Mycobacteriales</taxon>
        <taxon>Nocardiaceae</taxon>
        <taxon>Williamsia</taxon>
    </lineage>
</organism>
<dbReference type="AlphaFoldDB" id="A0A1N7EFI5"/>
<dbReference type="Gene3D" id="3.40.430.10">
    <property type="entry name" value="Dihydrofolate Reductase, subunit A"/>
    <property type="match status" value="1"/>
</dbReference>
<evidence type="ECO:0000259" key="4">
    <source>
        <dbReference type="Pfam" id="PF01872"/>
    </source>
</evidence>
<dbReference type="GO" id="GO:0009231">
    <property type="term" value="P:riboflavin biosynthetic process"/>
    <property type="evidence" value="ECO:0007669"/>
    <property type="project" value="InterPro"/>
</dbReference>
<dbReference type="GO" id="GO:0008703">
    <property type="term" value="F:5-amino-6-(5-phosphoribosylamino)uracil reductase activity"/>
    <property type="evidence" value="ECO:0007669"/>
    <property type="project" value="InterPro"/>
</dbReference>
<proteinExistence type="predicted"/>
<protein>
    <submittedName>
        <fullName evidence="5">Pyrimidine reductase, riboflavin biosynthesis</fullName>
    </submittedName>
</protein>
<dbReference type="PANTHER" id="PTHR38011">
    <property type="entry name" value="DIHYDROFOLATE REDUCTASE FAMILY PROTEIN (AFU_ORTHOLOGUE AFUA_8G06820)"/>
    <property type="match status" value="1"/>
</dbReference>
<name>A0A1N7EFI5_9NOCA</name>
<feature type="domain" description="Bacterial bifunctional deaminase-reductase C-terminal" evidence="4">
    <location>
        <begin position="34"/>
        <end position="241"/>
    </location>
</feature>
<dbReference type="Proteomes" id="UP000186218">
    <property type="component" value="Unassembled WGS sequence"/>
</dbReference>
<gene>
    <name evidence="5" type="ORF">SAMN05445060_1265</name>
</gene>
<keyword evidence="6" id="KW-1185">Reference proteome</keyword>
<reference evidence="5 6" key="1">
    <citation type="submission" date="2017-01" db="EMBL/GenBank/DDBJ databases">
        <authorList>
            <person name="Mah S.A."/>
            <person name="Swanson W.J."/>
            <person name="Moy G.W."/>
            <person name="Vacquier V.D."/>
        </authorList>
    </citation>
    <scope>NUCLEOTIDE SEQUENCE [LARGE SCALE GENOMIC DNA]</scope>
    <source>
        <strain evidence="5 6">CPCC 203464</strain>
    </source>
</reference>
<evidence type="ECO:0000313" key="5">
    <source>
        <dbReference type="EMBL" id="SIR86923.1"/>
    </source>
</evidence>
<evidence type="ECO:0000256" key="1">
    <source>
        <dbReference type="ARBA" id="ARBA00005104"/>
    </source>
</evidence>
<dbReference type="PANTHER" id="PTHR38011:SF7">
    <property type="entry name" value="2,5-DIAMINO-6-RIBOSYLAMINO-4(3H)-PYRIMIDINONE 5'-PHOSPHATE REDUCTASE"/>
    <property type="match status" value="1"/>
</dbReference>